<evidence type="ECO:0000256" key="1">
    <source>
        <dbReference type="ARBA" id="ARBA00004202"/>
    </source>
</evidence>
<protein>
    <submittedName>
        <fullName evidence="12">ABC-type transport system ATP-binding protein</fullName>
    </submittedName>
</protein>
<evidence type="ECO:0000313" key="13">
    <source>
        <dbReference type="Proteomes" id="UP000008707"/>
    </source>
</evidence>
<gene>
    <name evidence="12" type="ordered locus">HELO_3337</name>
</gene>
<accession>E1V651</accession>
<evidence type="ECO:0000256" key="3">
    <source>
        <dbReference type="ARBA" id="ARBA00022448"/>
    </source>
</evidence>
<dbReference type="GO" id="GO:0005524">
    <property type="term" value="F:ATP binding"/>
    <property type="evidence" value="ECO:0007669"/>
    <property type="project" value="UniProtKB-KW"/>
</dbReference>
<dbReference type="GO" id="GO:0006826">
    <property type="term" value="P:iron ion transport"/>
    <property type="evidence" value="ECO:0007669"/>
    <property type="project" value="UniProtKB-KW"/>
</dbReference>
<sequence>MQEGSGKQARFIENENFLSYGLVPATTPTSRPMPSIPAKPPRLTGEALCAGYDSRRVLDGVDLTVAEGKLTILLGPNGSGKSTLLKTLARTLTPSAGRVYLDGQDIHRRNTREVAQRLGILPQGPSAPEGLTVRQLVGMGRFPHRRLWRQDAERDARAIREAMAHADVTEFAERSVDALSGGQRQRCWIAMVLAQETDLILLDEPTTFLDLKVQVDLLELLSRLAHEHGRTLLVVLHDLNLAAAYADTLVMMRDGAILRQGAPRDVFTAANLKAVFDLDANVIRDPHSRRLVCVPTPGVHAAATSSPAIEGVAP</sequence>
<dbReference type="InterPro" id="IPR027417">
    <property type="entry name" value="P-loop_NTPase"/>
</dbReference>
<keyword evidence="7 12" id="KW-0067">ATP-binding</keyword>
<keyword evidence="6" id="KW-0547">Nucleotide-binding</keyword>
<dbReference type="eggNOG" id="COG1120">
    <property type="taxonomic scope" value="Bacteria"/>
</dbReference>
<evidence type="ECO:0000256" key="8">
    <source>
        <dbReference type="ARBA" id="ARBA00023004"/>
    </source>
</evidence>
<name>E1V651_HALED</name>
<keyword evidence="10" id="KW-0472">Membrane</keyword>
<dbReference type="GO" id="GO:0005886">
    <property type="term" value="C:plasma membrane"/>
    <property type="evidence" value="ECO:0007669"/>
    <property type="project" value="UniProtKB-SubCell"/>
</dbReference>
<evidence type="ECO:0000256" key="9">
    <source>
        <dbReference type="ARBA" id="ARBA00023065"/>
    </source>
</evidence>
<dbReference type="InterPro" id="IPR051535">
    <property type="entry name" value="Siderophore_ABC-ATPase"/>
</dbReference>
<proteinExistence type="inferred from homology"/>
<evidence type="ECO:0000256" key="4">
    <source>
        <dbReference type="ARBA" id="ARBA00022475"/>
    </source>
</evidence>
<keyword evidence="5" id="KW-0410">Iron transport</keyword>
<dbReference type="Gene3D" id="3.40.50.300">
    <property type="entry name" value="P-loop containing nucleotide triphosphate hydrolases"/>
    <property type="match status" value="1"/>
</dbReference>
<dbReference type="FunFam" id="3.40.50.300:FF:000134">
    <property type="entry name" value="Iron-enterobactin ABC transporter ATP-binding protein"/>
    <property type="match status" value="1"/>
</dbReference>
<dbReference type="SMART" id="SM00382">
    <property type="entry name" value="AAA"/>
    <property type="match status" value="1"/>
</dbReference>
<dbReference type="SUPFAM" id="SSF52540">
    <property type="entry name" value="P-loop containing nucleoside triphosphate hydrolases"/>
    <property type="match status" value="1"/>
</dbReference>
<dbReference type="KEGG" id="hel:HELO_3337"/>
<evidence type="ECO:0000259" key="11">
    <source>
        <dbReference type="PROSITE" id="PS50893"/>
    </source>
</evidence>
<dbReference type="PANTHER" id="PTHR42771">
    <property type="entry name" value="IRON(3+)-HYDROXAMATE IMPORT ATP-BINDING PROTEIN FHUC"/>
    <property type="match status" value="1"/>
</dbReference>
<evidence type="ECO:0000256" key="7">
    <source>
        <dbReference type="ARBA" id="ARBA00022840"/>
    </source>
</evidence>
<keyword evidence="9" id="KW-0406">Ion transport</keyword>
<dbReference type="InterPro" id="IPR003593">
    <property type="entry name" value="AAA+_ATPase"/>
</dbReference>
<evidence type="ECO:0000256" key="10">
    <source>
        <dbReference type="ARBA" id="ARBA00023136"/>
    </source>
</evidence>
<evidence type="ECO:0000256" key="2">
    <source>
        <dbReference type="ARBA" id="ARBA00005417"/>
    </source>
</evidence>
<dbReference type="PANTHER" id="PTHR42771:SF2">
    <property type="entry name" value="IRON(3+)-HYDROXAMATE IMPORT ATP-BINDING PROTEIN FHUC"/>
    <property type="match status" value="1"/>
</dbReference>
<dbReference type="GO" id="GO:0016887">
    <property type="term" value="F:ATP hydrolysis activity"/>
    <property type="evidence" value="ECO:0007669"/>
    <property type="project" value="InterPro"/>
</dbReference>
<keyword evidence="4" id="KW-1003">Cell membrane</keyword>
<evidence type="ECO:0000256" key="6">
    <source>
        <dbReference type="ARBA" id="ARBA00022741"/>
    </source>
</evidence>
<dbReference type="Pfam" id="PF00005">
    <property type="entry name" value="ABC_tran"/>
    <property type="match status" value="1"/>
</dbReference>
<feature type="domain" description="ABC transporter" evidence="11">
    <location>
        <begin position="43"/>
        <end position="279"/>
    </location>
</feature>
<dbReference type="Proteomes" id="UP000008707">
    <property type="component" value="Chromosome"/>
</dbReference>
<dbReference type="STRING" id="768066.HELO_3337"/>
<dbReference type="HOGENOM" id="CLU_000604_1_11_6"/>
<reference evidence="13" key="1">
    <citation type="journal article" date="2011" name="Environ. Microbiol.">
        <title>A blueprint of ectoine metabolism from the genome of the industrial producer Halomonas elongata DSM 2581(T).</title>
        <authorList>
            <person name="Schwibbert K."/>
            <person name="Marin-Sanguino A."/>
            <person name="Bagyan I."/>
            <person name="Heidrich G."/>
            <person name="Lentzen G."/>
            <person name="Seitz H."/>
            <person name="Rampp M."/>
            <person name="Schuster S.C."/>
            <person name="Klenk H.P."/>
            <person name="Pfeiffer F."/>
            <person name="Oesterhelt D."/>
            <person name="Kunte H.J."/>
        </authorList>
    </citation>
    <scope>NUCLEOTIDE SEQUENCE [LARGE SCALE GENOMIC DNA]</scope>
    <source>
        <strain evidence="13">ATCC 33173 / DSM 2581 / NBRC 15536 / NCIMB 2198 / 1H9</strain>
    </source>
</reference>
<dbReference type="EMBL" id="FN869568">
    <property type="protein sequence ID" value="CBV43221.1"/>
    <property type="molecule type" value="Genomic_DNA"/>
</dbReference>
<comment type="similarity">
    <text evidence="2">Belongs to the ABC transporter superfamily.</text>
</comment>
<organism evidence="12 13">
    <name type="scientific">Halomonas elongata (strain ATCC 33173 / DSM 2581 / NBRC 15536 / NCIMB 2198 / 1H9)</name>
    <dbReference type="NCBI Taxonomy" id="768066"/>
    <lineage>
        <taxon>Bacteria</taxon>
        <taxon>Pseudomonadati</taxon>
        <taxon>Pseudomonadota</taxon>
        <taxon>Gammaproteobacteria</taxon>
        <taxon>Oceanospirillales</taxon>
        <taxon>Halomonadaceae</taxon>
        <taxon>Halomonas</taxon>
    </lineage>
</organism>
<dbReference type="PROSITE" id="PS50893">
    <property type="entry name" value="ABC_TRANSPORTER_2"/>
    <property type="match status" value="1"/>
</dbReference>
<dbReference type="InterPro" id="IPR003439">
    <property type="entry name" value="ABC_transporter-like_ATP-bd"/>
</dbReference>
<comment type="subcellular location">
    <subcellularLocation>
        <location evidence="1">Cell membrane</location>
        <topology evidence="1">Peripheral membrane protein</topology>
    </subcellularLocation>
</comment>
<evidence type="ECO:0000256" key="5">
    <source>
        <dbReference type="ARBA" id="ARBA00022496"/>
    </source>
</evidence>
<dbReference type="AlphaFoldDB" id="E1V651"/>
<keyword evidence="3" id="KW-0813">Transport</keyword>
<dbReference type="CDD" id="cd03214">
    <property type="entry name" value="ABC_Iron-Siderophores_B12_Hemin"/>
    <property type="match status" value="1"/>
</dbReference>
<keyword evidence="8" id="KW-0408">Iron</keyword>
<evidence type="ECO:0000313" key="12">
    <source>
        <dbReference type="EMBL" id="CBV43221.1"/>
    </source>
</evidence>